<keyword evidence="6" id="KW-0813">Transport</keyword>
<dbReference type="Bgee" id="WBGene00021368">
    <property type="expression patterns" value="Expressed in adult organism and 1 other cell type or tissue"/>
</dbReference>
<dbReference type="OrthoDB" id="201595at2759"/>
<evidence type="ECO:0000313" key="10">
    <source>
        <dbReference type="WormBase" id="Y37E11AR.1"/>
    </source>
</evidence>
<keyword evidence="2 6" id="KW-0812">Transmembrane</keyword>
<dbReference type="PANTHER" id="PTHR10736">
    <property type="entry name" value="BESTROPHIN"/>
    <property type="match status" value="1"/>
</dbReference>
<evidence type="ECO:0000313" key="9">
    <source>
        <dbReference type="Proteomes" id="UP000001940"/>
    </source>
</evidence>
<dbReference type="KEGG" id="cel:CELE_Y37E11AR.1"/>
<dbReference type="STRING" id="6239.Y37E11AR.1.1"/>
<dbReference type="AGR" id="WB:WBGene00021368"/>
<dbReference type="PANTHER" id="PTHR10736:SF19">
    <property type="entry name" value="BESTROPHIN HOMOLOG"/>
    <property type="match status" value="1"/>
</dbReference>
<keyword evidence="6" id="KW-0869">Chloride channel</keyword>
<evidence type="ECO:0000256" key="6">
    <source>
        <dbReference type="RuleBase" id="RU363126"/>
    </source>
</evidence>
<dbReference type="GO" id="GO:1902476">
    <property type="term" value="P:chloride transmembrane transport"/>
    <property type="evidence" value="ECO:0000318"/>
    <property type="project" value="GO_Central"/>
</dbReference>
<dbReference type="HOGENOM" id="CLU_018069_7_1_1"/>
<keyword evidence="6" id="KW-1003">Cell membrane</keyword>
<keyword evidence="6" id="KW-0406">Ion transport</keyword>
<dbReference type="CTD" id="189623"/>
<dbReference type="GO" id="GO:0005886">
    <property type="term" value="C:plasma membrane"/>
    <property type="evidence" value="ECO:0000318"/>
    <property type="project" value="GO_Central"/>
</dbReference>
<dbReference type="Proteomes" id="UP000001940">
    <property type="component" value="Chromosome IV"/>
</dbReference>
<keyword evidence="9" id="KW-1185">Reference proteome</keyword>
<feature type="transmembrane region" description="Helical" evidence="6">
    <location>
        <begin position="74"/>
        <end position="92"/>
    </location>
</feature>
<keyword evidence="6" id="KW-0868">Chloride</keyword>
<dbReference type="RefSeq" id="NP_500411.3">
    <property type="nucleotide sequence ID" value="NM_068010.5"/>
</dbReference>
<dbReference type="PaxDb" id="6239-Y37E11AR.1"/>
<dbReference type="OMA" id="FICIVGW"/>
<organism evidence="8 9">
    <name type="scientific">Caenorhabditis elegans</name>
    <dbReference type="NCBI Taxonomy" id="6239"/>
    <lineage>
        <taxon>Eukaryota</taxon>
        <taxon>Metazoa</taxon>
        <taxon>Ecdysozoa</taxon>
        <taxon>Nematoda</taxon>
        <taxon>Chromadorea</taxon>
        <taxon>Rhabditida</taxon>
        <taxon>Rhabditina</taxon>
        <taxon>Rhabditomorpha</taxon>
        <taxon>Rhabditoidea</taxon>
        <taxon>Rhabditidae</taxon>
        <taxon>Peloderinae</taxon>
        <taxon>Caenorhabditis</taxon>
    </lineage>
</organism>
<feature type="region of interest" description="Disordered" evidence="7">
    <location>
        <begin position="404"/>
        <end position="433"/>
    </location>
</feature>
<dbReference type="FunCoup" id="Q965X4">
    <property type="interactions" value="4"/>
</dbReference>
<dbReference type="GO" id="GO:0034707">
    <property type="term" value="C:chloride channel complex"/>
    <property type="evidence" value="ECO:0007669"/>
    <property type="project" value="UniProtKB-KW"/>
</dbReference>
<gene>
    <name evidence="8 10" type="primary">best-20</name>
    <name evidence="8" type="ORF">CELE_Y37E11AR.1</name>
    <name evidence="10" type="ORF">Y37E11AR.1</name>
</gene>
<comment type="function">
    <text evidence="6">Forms chloride channels.</text>
</comment>
<dbReference type="IntAct" id="Q965X4">
    <property type="interactions" value="1"/>
</dbReference>
<dbReference type="GO" id="GO:0005254">
    <property type="term" value="F:chloride channel activity"/>
    <property type="evidence" value="ECO:0000318"/>
    <property type="project" value="GO_Central"/>
</dbReference>
<dbReference type="InterPro" id="IPR021134">
    <property type="entry name" value="Bestrophin-like"/>
</dbReference>
<reference evidence="8 9" key="1">
    <citation type="journal article" date="1998" name="Science">
        <title>Genome sequence of the nematode C. elegans: a platform for investigating biology.</title>
        <authorList>
            <consortium name="The C. elegans sequencing consortium"/>
            <person name="Sulson J.E."/>
            <person name="Waterston R."/>
        </authorList>
    </citation>
    <scope>NUCLEOTIDE SEQUENCE [LARGE SCALE GENOMIC DNA]</scope>
    <source>
        <strain evidence="8 9">Bristol N2</strain>
    </source>
</reference>
<evidence type="ECO:0000256" key="1">
    <source>
        <dbReference type="ARBA" id="ARBA00004141"/>
    </source>
</evidence>
<evidence type="ECO:0000256" key="5">
    <source>
        <dbReference type="ARBA" id="ARBA00034769"/>
    </source>
</evidence>
<dbReference type="GeneID" id="189623"/>
<keyword evidence="6" id="KW-0407">Ion channel</keyword>
<comment type="subcellular location">
    <subcellularLocation>
        <location evidence="6">Cell membrane</location>
        <topology evidence="6">Multi-pass membrane protein</topology>
    </subcellularLocation>
    <subcellularLocation>
        <location evidence="1">Membrane</location>
        <topology evidence="1">Multi-pass membrane protein</topology>
    </subcellularLocation>
</comment>
<evidence type="ECO:0000256" key="4">
    <source>
        <dbReference type="ARBA" id="ARBA00023136"/>
    </source>
</evidence>
<feature type="compositionally biased region" description="Polar residues" evidence="7">
    <location>
        <begin position="404"/>
        <end position="414"/>
    </location>
</feature>
<dbReference type="InParanoid" id="Q965X4"/>
<dbReference type="EMBL" id="BX284604">
    <property type="protein sequence ID" value="CCD74046.2"/>
    <property type="molecule type" value="Genomic_DNA"/>
</dbReference>
<keyword evidence="4 6" id="KW-0472">Membrane</keyword>
<sequence>MTVSYNSDVSSVSSTNFLRLLLRWKGSIWKSVSSELMMWCFSYFLIALLYHKVLFPNDYYDSFNDVAFYCGKELHNYIPLTFMLAFFVSIIVERWRTTFTNMGWIESSALTVNAIIVSKCDEARLIRRNIIRYLVLAQILTFRDISIRVRRRFPNIDSIKKAGFLTDNEEELLEGIDLAYNKYWVPINWAISLSNQANSKGYVISAPGMVSLIQEIKTFRNGLATICNFDWCPIPIAYPQVVFFAVRIYFLFCLITRQYIRVPNKELEPVQMFIRPFITIIEFICIVGWMKVAEALLNPLGEDDDDFESNFLIDKNIFTGMRIVDQFDEAPPLFEDTFSDPGAMPIYSEESQKNYQNGALVGSVSNVTLAQFDENITMVPVAPRLSIGDINAHDRSSIRRRFKSGSSQNCSRANSFREHPKVLRQPSDGESNDAYELDYETVIKSVDDLVASSPTKPGKFFTSLTKVDENDEDIPATAKTSVVSRV</sequence>
<protein>
    <recommendedName>
        <fullName evidence="6">Bestrophin homolog</fullName>
    </recommendedName>
</protein>
<comment type="similarity">
    <text evidence="5 6">Belongs to the anion channel-forming bestrophin (TC 1.A.46) family. Calcium-sensitive chloride channel subfamily.</text>
</comment>
<dbReference type="AlphaFoldDB" id="Q965X4"/>
<evidence type="ECO:0000313" key="8">
    <source>
        <dbReference type="EMBL" id="CCD74046.2"/>
    </source>
</evidence>
<dbReference type="eggNOG" id="KOG3547">
    <property type="taxonomic scope" value="Eukaryota"/>
</dbReference>
<evidence type="ECO:0000256" key="7">
    <source>
        <dbReference type="SAM" id="MobiDB-lite"/>
    </source>
</evidence>
<dbReference type="UCSC" id="Y37E11AR.1">
    <property type="organism name" value="c. elegans"/>
</dbReference>
<dbReference type="Pfam" id="PF01062">
    <property type="entry name" value="Bestrophin"/>
    <property type="match status" value="1"/>
</dbReference>
<dbReference type="WormBase" id="Y37E11AR.1">
    <property type="protein sequence ID" value="CE48772"/>
    <property type="gene ID" value="WBGene00021368"/>
    <property type="gene designation" value="best-20"/>
</dbReference>
<name>Q965X4_CAEEL</name>
<accession>Q965X4</accession>
<evidence type="ECO:0000256" key="3">
    <source>
        <dbReference type="ARBA" id="ARBA00022989"/>
    </source>
</evidence>
<evidence type="ECO:0000256" key="2">
    <source>
        <dbReference type="ARBA" id="ARBA00022692"/>
    </source>
</evidence>
<dbReference type="SMR" id="Q965X4"/>
<dbReference type="InterPro" id="IPR000615">
    <property type="entry name" value="Bestrophin"/>
</dbReference>
<proteinExistence type="inferred from homology"/>
<keyword evidence="3 6" id="KW-1133">Transmembrane helix</keyword>
<feature type="transmembrane region" description="Helical" evidence="6">
    <location>
        <begin position="36"/>
        <end position="54"/>
    </location>
</feature>